<keyword evidence="6 7" id="KW-0472">Membrane</keyword>
<evidence type="ECO:0000313" key="11">
    <source>
        <dbReference type="Proteomes" id="UP001500973"/>
    </source>
</evidence>
<reference evidence="11" key="1">
    <citation type="journal article" date="2019" name="Int. J. Syst. Evol. Microbiol.">
        <title>The Global Catalogue of Microorganisms (GCM) 10K type strain sequencing project: providing services to taxonomists for standard genome sequencing and annotation.</title>
        <authorList>
            <consortium name="The Broad Institute Genomics Platform"/>
            <consortium name="The Broad Institute Genome Sequencing Center for Infectious Disease"/>
            <person name="Wu L."/>
            <person name="Ma J."/>
        </authorList>
    </citation>
    <scope>NUCLEOTIDE SEQUENCE [LARGE SCALE GENOMIC DNA]</scope>
    <source>
        <strain evidence="11">JCM 11756</strain>
    </source>
</reference>
<keyword evidence="11" id="KW-1185">Reference proteome</keyword>
<dbReference type="SUPFAM" id="SSF52540">
    <property type="entry name" value="P-loop containing nucleoside triphosphate hydrolases"/>
    <property type="match status" value="1"/>
</dbReference>
<keyword evidence="5 7" id="KW-1133">Transmembrane helix</keyword>
<evidence type="ECO:0000259" key="9">
    <source>
        <dbReference type="PROSITE" id="PS50929"/>
    </source>
</evidence>
<dbReference type="Pfam" id="PF00664">
    <property type="entry name" value="ABC_membrane"/>
    <property type="match status" value="1"/>
</dbReference>
<dbReference type="InterPro" id="IPR003439">
    <property type="entry name" value="ABC_transporter-like_ATP-bd"/>
</dbReference>
<evidence type="ECO:0000256" key="3">
    <source>
        <dbReference type="ARBA" id="ARBA00022741"/>
    </source>
</evidence>
<evidence type="ECO:0000256" key="4">
    <source>
        <dbReference type="ARBA" id="ARBA00022840"/>
    </source>
</evidence>
<dbReference type="InterPro" id="IPR011527">
    <property type="entry name" value="ABC1_TM_dom"/>
</dbReference>
<dbReference type="GO" id="GO:0005524">
    <property type="term" value="F:ATP binding"/>
    <property type="evidence" value="ECO:0007669"/>
    <property type="project" value="UniProtKB-KW"/>
</dbReference>
<dbReference type="PROSITE" id="PS50893">
    <property type="entry name" value="ABC_TRANSPORTER_2"/>
    <property type="match status" value="1"/>
</dbReference>
<evidence type="ECO:0000256" key="2">
    <source>
        <dbReference type="ARBA" id="ARBA00022692"/>
    </source>
</evidence>
<dbReference type="InterPro" id="IPR036640">
    <property type="entry name" value="ABC1_TM_sf"/>
</dbReference>
<feature type="transmembrane region" description="Helical" evidence="7">
    <location>
        <begin position="60"/>
        <end position="78"/>
    </location>
</feature>
<comment type="subcellular location">
    <subcellularLocation>
        <location evidence="1">Cell membrane</location>
        <topology evidence="1">Multi-pass membrane protein</topology>
    </subcellularLocation>
</comment>
<proteinExistence type="predicted"/>
<feature type="transmembrane region" description="Helical" evidence="7">
    <location>
        <begin position="164"/>
        <end position="184"/>
    </location>
</feature>
<sequence>MSPSRGMAEPVGLAALLRMLRPHRGLVVGAVTLVITASVLGLAQPVLAGRIIDRVRTSEPIVGLVLTLTLLFVAQTLIDTAGRYLLECTGESVVRGLRQLLVRRLIRLQLPVLHTHRTGDLISRATGDTLALRDSVTRGLVEIAVGALTVTGAAALMVAIDPVLFLVVLGVFAVAALGVTVVLNRIREAAEQSRTAVGVLTADLERSLSAIRTIRIHQAERPETDRVLASVDAAFDAGVRGARLAATAQPAIQLAASGSFLLVLVVGGMRVASGDLQLGDLVAVLLYATYLVMPLGNLLEGLTTLKRAMGALQRVQEALDLPTESDDGTPGAIAAAVPGAPALAFAGVRFAYDGRPALRGVSFELARGSRTALVGTSGSGKSTILSLICRFYEPTSGTISYLGHDAAALTRDQCRQLVSLVEQSAPVLHGTIRENLCMGRPSDAAEMDRVLRQVNLHDWVETLPDGVDTQVGEHGAQLSGGERQRLAIARALLTRPALLLLDEPTSSLDAENGRTVMDGLRRLHGDGVTVLIVAHRLSTVRDADHILVVDDGEVVAAGSHHELVHTSEHYRLLLGTQITDDKHTDFSGVQK</sequence>
<organism evidence="10 11">
    <name type="scientific">Streptomyces thermospinosisporus</name>
    <dbReference type="NCBI Taxonomy" id="161482"/>
    <lineage>
        <taxon>Bacteria</taxon>
        <taxon>Bacillati</taxon>
        <taxon>Actinomycetota</taxon>
        <taxon>Actinomycetes</taxon>
        <taxon>Kitasatosporales</taxon>
        <taxon>Streptomycetaceae</taxon>
        <taxon>Streptomyces</taxon>
    </lineage>
</organism>
<keyword evidence="4 10" id="KW-0067">ATP-binding</keyword>
<feature type="transmembrane region" description="Helical" evidence="7">
    <location>
        <begin position="139"/>
        <end position="158"/>
    </location>
</feature>
<comment type="caution">
    <text evidence="10">The sequence shown here is derived from an EMBL/GenBank/DDBJ whole genome shotgun (WGS) entry which is preliminary data.</text>
</comment>
<protein>
    <submittedName>
        <fullName evidence="10">ABC transporter ATP-binding protein</fullName>
    </submittedName>
</protein>
<name>A0ABP4JV46_9ACTN</name>
<dbReference type="Pfam" id="PF00005">
    <property type="entry name" value="ABC_tran"/>
    <property type="match status" value="1"/>
</dbReference>
<dbReference type="InterPro" id="IPR039421">
    <property type="entry name" value="Type_1_exporter"/>
</dbReference>
<keyword evidence="2 7" id="KW-0812">Transmembrane</keyword>
<dbReference type="SMART" id="SM00382">
    <property type="entry name" value="AAA"/>
    <property type="match status" value="1"/>
</dbReference>
<dbReference type="EMBL" id="BAAAIZ010000088">
    <property type="protein sequence ID" value="GAA1431366.1"/>
    <property type="molecule type" value="Genomic_DNA"/>
</dbReference>
<evidence type="ECO:0000256" key="5">
    <source>
        <dbReference type="ARBA" id="ARBA00022989"/>
    </source>
</evidence>
<feature type="domain" description="ABC transporter" evidence="8">
    <location>
        <begin position="343"/>
        <end position="576"/>
    </location>
</feature>
<dbReference type="CDD" id="cd18551">
    <property type="entry name" value="ABC_6TM_LmrA_like"/>
    <property type="match status" value="1"/>
</dbReference>
<evidence type="ECO:0000259" key="8">
    <source>
        <dbReference type="PROSITE" id="PS50893"/>
    </source>
</evidence>
<feature type="transmembrane region" description="Helical" evidence="7">
    <location>
        <begin position="281"/>
        <end position="299"/>
    </location>
</feature>
<dbReference type="PANTHER" id="PTHR43394:SF1">
    <property type="entry name" value="ATP-BINDING CASSETTE SUB-FAMILY B MEMBER 10, MITOCHONDRIAL"/>
    <property type="match status" value="1"/>
</dbReference>
<evidence type="ECO:0000256" key="6">
    <source>
        <dbReference type="ARBA" id="ARBA00023136"/>
    </source>
</evidence>
<dbReference type="PANTHER" id="PTHR43394">
    <property type="entry name" value="ATP-DEPENDENT PERMEASE MDL1, MITOCHONDRIAL"/>
    <property type="match status" value="1"/>
</dbReference>
<dbReference type="Proteomes" id="UP001500973">
    <property type="component" value="Unassembled WGS sequence"/>
</dbReference>
<gene>
    <name evidence="10" type="ORF">GCM10009601_50240</name>
</gene>
<evidence type="ECO:0000256" key="1">
    <source>
        <dbReference type="ARBA" id="ARBA00004651"/>
    </source>
</evidence>
<dbReference type="InterPro" id="IPR003593">
    <property type="entry name" value="AAA+_ATPase"/>
</dbReference>
<dbReference type="PROSITE" id="PS00211">
    <property type="entry name" value="ABC_TRANSPORTER_1"/>
    <property type="match status" value="1"/>
</dbReference>
<dbReference type="InterPro" id="IPR027417">
    <property type="entry name" value="P-loop_NTPase"/>
</dbReference>
<dbReference type="Gene3D" id="3.40.50.300">
    <property type="entry name" value="P-loop containing nucleotide triphosphate hydrolases"/>
    <property type="match status" value="1"/>
</dbReference>
<feature type="domain" description="ABC transmembrane type-1" evidence="9">
    <location>
        <begin position="28"/>
        <end position="307"/>
    </location>
</feature>
<evidence type="ECO:0000313" key="10">
    <source>
        <dbReference type="EMBL" id="GAA1431366.1"/>
    </source>
</evidence>
<dbReference type="PROSITE" id="PS50929">
    <property type="entry name" value="ABC_TM1F"/>
    <property type="match status" value="1"/>
</dbReference>
<dbReference type="Gene3D" id="1.20.1560.10">
    <property type="entry name" value="ABC transporter type 1, transmembrane domain"/>
    <property type="match status" value="1"/>
</dbReference>
<keyword evidence="3" id="KW-0547">Nucleotide-binding</keyword>
<feature type="transmembrane region" description="Helical" evidence="7">
    <location>
        <begin position="250"/>
        <end position="269"/>
    </location>
</feature>
<dbReference type="InterPro" id="IPR017871">
    <property type="entry name" value="ABC_transporter-like_CS"/>
</dbReference>
<dbReference type="SUPFAM" id="SSF90123">
    <property type="entry name" value="ABC transporter transmembrane region"/>
    <property type="match status" value="1"/>
</dbReference>
<accession>A0ABP4JV46</accession>
<evidence type="ECO:0000256" key="7">
    <source>
        <dbReference type="SAM" id="Phobius"/>
    </source>
</evidence>
<feature type="transmembrane region" description="Helical" evidence="7">
    <location>
        <begin position="26"/>
        <end position="48"/>
    </location>
</feature>